<feature type="compositionally biased region" description="Basic residues" evidence="1">
    <location>
        <begin position="216"/>
        <end position="227"/>
    </location>
</feature>
<evidence type="ECO:0000313" key="2">
    <source>
        <dbReference type="EMBL" id="KAG5646874.1"/>
    </source>
</evidence>
<feature type="compositionally biased region" description="Low complexity" evidence="1">
    <location>
        <begin position="168"/>
        <end position="186"/>
    </location>
</feature>
<sequence length="320" mass="35516">MTPTVLTTATVLARKKKSSNVAESKSPFYGSDSSIASSSSSLTHENLRHHNALHPSDHHIQIAGRDSLNIDIDGHSSSCHSTSPSSAQNSSHDLETPSGDFLEHSSFNPPSVDADADAKPSTSHVHFRPRVRIASGISRHRHSRQLSNSPLRLPCSPDRGRHLPFTTSGGSNSSSVSSSSLSSSISAPLRSRTDDESDKPGWGPLGQRVNLLARDARRKRDSGRRHKQDHERAVPCEHTPLIRPRPQIQSPITVGPEGRRQAEAWDSDWEENEVELEARISNEIDEVFGTMPRRLLNFQWWWWQLEPIVCCQCLAESDEE</sequence>
<reference evidence="2" key="2">
    <citation type="submission" date="2021-10" db="EMBL/GenBank/DDBJ databases">
        <title>Phylogenomics reveals ancestral predisposition of the termite-cultivated fungus Termitomyces towards a domesticated lifestyle.</title>
        <authorList>
            <person name="Auxier B."/>
            <person name="Grum-Grzhimaylo A."/>
            <person name="Cardenas M.E."/>
            <person name="Lodge J.D."/>
            <person name="Laessoe T."/>
            <person name="Pedersen O."/>
            <person name="Smith M.E."/>
            <person name="Kuyper T.W."/>
            <person name="Franco-Molano E.A."/>
            <person name="Baroni T.J."/>
            <person name="Aanen D.K."/>
        </authorList>
    </citation>
    <scope>NUCLEOTIDE SEQUENCE</scope>
    <source>
        <strain evidence="2">AP01</strain>
        <tissue evidence="2">Mycelium</tissue>
    </source>
</reference>
<feature type="region of interest" description="Disordered" evidence="1">
    <location>
        <begin position="69"/>
        <end position="232"/>
    </location>
</feature>
<proteinExistence type="predicted"/>
<comment type="caution">
    <text evidence="2">The sequence shown here is derived from an EMBL/GenBank/DDBJ whole genome shotgun (WGS) entry which is preliminary data.</text>
</comment>
<feature type="compositionally biased region" description="Low complexity" evidence="1">
    <location>
        <begin position="31"/>
        <end position="41"/>
    </location>
</feature>
<gene>
    <name evidence="2" type="ORF">DXG03_001950</name>
</gene>
<feature type="region of interest" description="Disordered" evidence="1">
    <location>
        <begin position="1"/>
        <end position="43"/>
    </location>
</feature>
<dbReference type="AlphaFoldDB" id="A0A9P7KEW8"/>
<evidence type="ECO:0000313" key="3">
    <source>
        <dbReference type="Proteomes" id="UP000775547"/>
    </source>
</evidence>
<evidence type="ECO:0000256" key="1">
    <source>
        <dbReference type="SAM" id="MobiDB-lite"/>
    </source>
</evidence>
<protein>
    <submittedName>
        <fullName evidence="2">Uncharacterized protein</fullName>
    </submittedName>
</protein>
<dbReference type="OrthoDB" id="3270420at2759"/>
<feature type="compositionally biased region" description="Low complexity" evidence="1">
    <location>
        <begin position="76"/>
        <end position="86"/>
    </location>
</feature>
<dbReference type="Proteomes" id="UP000775547">
    <property type="component" value="Unassembled WGS sequence"/>
</dbReference>
<feature type="compositionally biased region" description="Low complexity" evidence="1">
    <location>
        <begin position="1"/>
        <end position="12"/>
    </location>
</feature>
<dbReference type="EMBL" id="JABCKV010000015">
    <property type="protein sequence ID" value="KAG5646874.1"/>
    <property type="molecule type" value="Genomic_DNA"/>
</dbReference>
<name>A0A9P7KEW8_9AGAR</name>
<reference evidence="2" key="1">
    <citation type="submission" date="2020-07" db="EMBL/GenBank/DDBJ databases">
        <authorList>
            <person name="Nieuwenhuis M."/>
            <person name="Van De Peppel L.J.J."/>
        </authorList>
    </citation>
    <scope>NUCLEOTIDE SEQUENCE</scope>
    <source>
        <strain evidence="2">AP01</strain>
        <tissue evidence="2">Mycelium</tissue>
    </source>
</reference>
<organism evidence="2 3">
    <name type="scientific">Asterophora parasitica</name>
    <dbReference type="NCBI Taxonomy" id="117018"/>
    <lineage>
        <taxon>Eukaryota</taxon>
        <taxon>Fungi</taxon>
        <taxon>Dikarya</taxon>
        <taxon>Basidiomycota</taxon>
        <taxon>Agaricomycotina</taxon>
        <taxon>Agaricomycetes</taxon>
        <taxon>Agaricomycetidae</taxon>
        <taxon>Agaricales</taxon>
        <taxon>Tricholomatineae</taxon>
        <taxon>Lyophyllaceae</taxon>
        <taxon>Asterophora</taxon>
    </lineage>
</organism>
<accession>A0A9P7KEW8</accession>
<keyword evidence="3" id="KW-1185">Reference proteome</keyword>